<dbReference type="InterPro" id="IPR007069">
    <property type="entry name" value="Transposase_32"/>
</dbReference>
<proteinExistence type="predicted"/>
<name>A0ABM5Q6F7_9BACT</name>
<evidence type="ECO:0000259" key="1">
    <source>
        <dbReference type="Pfam" id="PF04986"/>
    </source>
</evidence>
<evidence type="ECO:0000313" key="5">
    <source>
        <dbReference type="Proteomes" id="UP000023772"/>
    </source>
</evidence>
<sequence>MVSKIPGPNYKEEVKYSLASFFERWWNTYVKSPNHYITPEQYKAVAAMRVCRTEALGIDHYVCEECGEISQVYHSCKNRFCPTCSWKDTMKWAEKMKTQMLDIPHRHVVFTLPHKLNNLISDNKRELLSALFKAAAEAIKDWMMHKYKLTPGIISVLHTFGETKQLHPHIHMILSWGGVNKNNCLEEITGEYVNYKFIQTKFRCKFEDKLFEMFDSNTLEQNFSDRIEFLRFIKRVNGNSWRVHFEPAIQIPEEVIRYIGRYSKRACISEYKITNIDGENISFKYKDYKNLDFYGKPIEKEITLNYREFFPRLLQHVPLPYFRIVRYYGAYAARTKAVLNKTLVKITNKTSEAPEIEENAETYEMAENPRICKNCNTEKTYLFSTFKNKKNETIYMTRFRPEKNKIKKTAA</sequence>
<dbReference type="Pfam" id="PF14319">
    <property type="entry name" value="Zn_Tnp_IS91"/>
    <property type="match status" value="1"/>
</dbReference>
<organism evidence="3 5">
    <name type="scientific">Draconibacterium orientale</name>
    <dbReference type="NCBI Taxonomy" id="1168034"/>
    <lineage>
        <taxon>Bacteria</taxon>
        <taxon>Pseudomonadati</taxon>
        <taxon>Bacteroidota</taxon>
        <taxon>Bacteroidia</taxon>
        <taxon>Marinilabiliales</taxon>
        <taxon>Prolixibacteraceae</taxon>
        <taxon>Draconibacterium</taxon>
    </lineage>
</organism>
<dbReference type="InterPro" id="IPR026889">
    <property type="entry name" value="Zn_Tnp"/>
</dbReference>
<accession>A0ABM5Q6F7</accession>
<dbReference type="Proteomes" id="UP000023772">
    <property type="component" value="Chromosome"/>
</dbReference>
<feature type="domain" description="Transposase zinc-binding" evidence="2">
    <location>
        <begin position="22"/>
        <end position="112"/>
    </location>
</feature>
<evidence type="ECO:0000259" key="2">
    <source>
        <dbReference type="Pfam" id="PF14319"/>
    </source>
</evidence>
<dbReference type="PANTHER" id="PTHR37023">
    <property type="entry name" value="TRANSPOSASE"/>
    <property type="match status" value="1"/>
</dbReference>
<dbReference type="EMBL" id="CP007451">
    <property type="protein sequence ID" value="AHW58993.1"/>
    <property type="molecule type" value="Genomic_DNA"/>
</dbReference>
<protein>
    <submittedName>
        <fullName evidence="3">Transposase</fullName>
    </submittedName>
</protein>
<keyword evidence="5" id="KW-1185">Reference proteome</keyword>
<reference evidence="3 5" key="1">
    <citation type="submission" date="2014-03" db="EMBL/GenBank/DDBJ databases">
        <title>Complete genome sequence of a deeply braunched marine Bacteroidia bacterium Draconibacterium orientale type strain FH5T.</title>
        <authorList>
            <person name="Li X."/>
            <person name="Wang X."/>
            <person name="Xie Z."/>
            <person name="Du Z."/>
            <person name="Chen G."/>
        </authorList>
    </citation>
    <scope>NUCLEOTIDE SEQUENCE [LARGE SCALE GENOMIC DNA]</scope>
    <source>
        <strain evidence="3 5">FH5</strain>
    </source>
</reference>
<dbReference type="Pfam" id="PF04986">
    <property type="entry name" value="Y2_Tnp"/>
    <property type="match status" value="1"/>
</dbReference>
<dbReference type="EMBL" id="CP007451">
    <property type="protein sequence ID" value="AHW58996.1"/>
    <property type="molecule type" value="Genomic_DNA"/>
</dbReference>
<evidence type="ECO:0000313" key="4">
    <source>
        <dbReference type="EMBL" id="AHW58996.1"/>
    </source>
</evidence>
<dbReference type="PANTHER" id="PTHR37023:SF1">
    <property type="entry name" value="ISSOD25 TRANSPOSASE TNPA_ISSOD25"/>
    <property type="match status" value="1"/>
</dbReference>
<evidence type="ECO:0000313" key="3">
    <source>
        <dbReference type="EMBL" id="AHW58993.1"/>
    </source>
</evidence>
<feature type="domain" description="Transposase IS801/IS1294" evidence="1">
    <location>
        <begin position="152"/>
        <end position="334"/>
    </location>
</feature>
<gene>
    <name evidence="3" type="ORF">FH5T_03655</name>
    <name evidence="4" type="ORF">FH5T_03685</name>
</gene>